<feature type="transmembrane region" description="Helical" evidence="1">
    <location>
        <begin position="129"/>
        <end position="149"/>
    </location>
</feature>
<name>A0AAC9IQ47_9BURK</name>
<dbReference type="EMBL" id="CP015017">
    <property type="protein sequence ID" value="APC00774.1"/>
    <property type="molecule type" value="Genomic_DNA"/>
</dbReference>
<evidence type="ECO:0000313" key="2">
    <source>
        <dbReference type="EMBL" id="APC00774.1"/>
    </source>
</evidence>
<dbReference type="RefSeq" id="WP_071466589.1">
    <property type="nucleotide sequence ID" value="NZ_CP015016.1"/>
</dbReference>
<evidence type="ECO:0000313" key="3">
    <source>
        <dbReference type="Proteomes" id="UP000182060"/>
    </source>
</evidence>
<gene>
    <name evidence="2" type="ORF">AOC25_03585</name>
</gene>
<keyword evidence="1" id="KW-0812">Transmembrane</keyword>
<accession>A0AAC9IQ47</accession>
<organism evidence="2 3">
    <name type="scientific">Polynucleobacter asymbioticus</name>
    <dbReference type="NCBI Taxonomy" id="576611"/>
    <lineage>
        <taxon>Bacteria</taxon>
        <taxon>Pseudomonadati</taxon>
        <taxon>Pseudomonadota</taxon>
        <taxon>Betaproteobacteria</taxon>
        <taxon>Burkholderiales</taxon>
        <taxon>Burkholderiaceae</taxon>
        <taxon>Polynucleobacter</taxon>
    </lineage>
</organism>
<reference evidence="2" key="1">
    <citation type="journal article" date="2017" name="Appl. Environ. Microbiol.">
        <title>Microdiversification of a pelagic Polynucleobacter species is mainly driven by acquisition of genomic islands from a partially interspecific gene pool.</title>
        <authorList>
            <person name="Hoetzinger M."/>
            <person name="Hahn M.W."/>
            <person name="Jezberova J."/>
            <person name="Schmidt J."/>
            <person name="Koll U."/>
        </authorList>
    </citation>
    <scope>NUCLEOTIDE SEQUENCE</scope>
    <source>
        <strain evidence="2">MWH-RechtKol4</strain>
    </source>
</reference>
<proteinExistence type="predicted"/>
<keyword evidence="1" id="KW-0472">Membrane</keyword>
<feature type="transmembrane region" description="Helical" evidence="1">
    <location>
        <begin position="48"/>
        <end position="69"/>
    </location>
</feature>
<feature type="transmembrane region" description="Helical" evidence="1">
    <location>
        <begin position="16"/>
        <end position="36"/>
    </location>
</feature>
<dbReference type="AlphaFoldDB" id="A0AAC9IQ47"/>
<evidence type="ECO:0000256" key="1">
    <source>
        <dbReference type="SAM" id="Phobius"/>
    </source>
</evidence>
<protein>
    <submittedName>
        <fullName evidence="2">Uncharacterized protein</fullName>
    </submittedName>
</protein>
<feature type="transmembrane region" description="Helical" evidence="1">
    <location>
        <begin position="81"/>
        <end position="101"/>
    </location>
</feature>
<sequence>MKFTFLGHMKEMLKELPIVAIYLSLWFCAITFYNQAAVHMPEKGIESYGFAVIQALVMSKIMLTAEMIVPVGVIFKPNVKYTIYLAILVRTTLASIVALMLRYSAAGTEGFFKHQGFVESMRNFCDGDIAHILALTCLYWLIILPYIAYRFILHLAGNEGLESYLLAKRS</sequence>
<keyword evidence="1" id="KW-1133">Transmembrane helix</keyword>
<dbReference type="Proteomes" id="UP000182060">
    <property type="component" value="Chromosome"/>
</dbReference>